<proteinExistence type="predicted"/>
<keyword evidence="2" id="KW-1185">Reference proteome</keyword>
<evidence type="ECO:0000313" key="1">
    <source>
        <dbReference type="EMBL" id="AAM28412.1"/>
    </source>
</evidence>
<name>Q8LT57_9CAUD</name>
<dbReference type="SUPFAM" id="SSF51182">
    <property type="entry name" value="RmlC-like cupins"/>
    <property type="match status" value="1"/>
</dbReference>
<organism evidence="1 2">
    <name type="scientific">Vibrio phage VpV262</name>
    <dbReference type="NCBI Taxonomy" id="2907796"/>
    <lineage>
        <taxon>Viruses</taxon>
        <taxon>Duplodnaviria</taxon>
        <taxon>Heunggongvirae</taxon>
        <taxon>Uroviricota</taxon>
        <taxon>Caudoviricetes</taxon>
        <taxon>Zobellviridae</taxon>
        <taxon>Vipivirus</taxon>
        <taxon>Vipivirus canadense</taxon>
    </lineage>
</organism>
<dbReference type="Proteomes" id="UP000001794">
    <property type="component" value="Segment"/>
</dbReference>
<accession>Q8LT57</accession>
<sequence>MAGELNLDTYQKLLAEDNAPEPSLESYMQMLNAAPPRGPVTDARYTGQAAMIAGNPYEIESLAMAAASGDTKLYRSQQAMSWYDDRVHDAHTQLQQTQFGSAEAMLGAAQLQSERIRMLQDAKSHPLADEVAFATNAAYKGDPEEITRAAVDVALANEIGELAESTGIGEKIAEFGSFLIPFKYAADIADINEQISANPQLAELAGEDLETVVGAWKALPPERQLALVKPLKEAIMKATASFGWTDGNATKTAGLLAQFFEVDPAAQINSEFAEDIVFGAIDVTPIGAIRGLKPVEKLRHAKIIRKVAEDAVADTSAAKVAARAGDKESAAKHTVASLVDDNTAAALGTTRDDAAASALPLETSEWFTRVLDDDELPAAVADEMNNMFAIANGFARTLKEESGLMQVGLLNRSERNQVVQSFFEKMEDVSEEYLTEGLHMDNLKLVDEDAKGFTYQYTLRDKSRPVAEGEKERLIVRSGKVKFSINDVTGTYSATVEGASAQNFFGNILSPAAWSRRTAEGDFNLEVKRALQSDDLAVAYQDKVGAFLDWASEPVAGLTQGKARERVSAVLQAGDEWVNPATQVEGTVFSPTELAAGVNTPLGKIHLTDPREVEAYYRYRLYGDATFINEDFVLRREKELAGMKDVKLQGLEDGGRAIGKPFEDLSSALGSVRDKRGQGVWDSKIGRTVDITDDYVRKVYDEGDVLVRLEKDWNTKGTGELDLSGEFVQYARVQKDAISEMPDRILNYRSGYVPKINEARFVVSQRMPKIARGRPNLTGSQALRAFDSLSDAKLFREEQIARWMEKHGTDRATAEQIFPEVDLLDEGLGAARLEEAVGAHTGLYHGTRSKDKLLFGLSGQELSRVNPLEAFQRHSKHLGAFISQNEVRIGREKRWLNTVRQEFPDIPIRGFEDTPLPNTPKGKAAERVRRVIREWNGIPSREEELSDAMWQRLHDWALNGARRFGYADKESVKSIQWLRSNDPYAVMKTIVMHNLLGVFNIAQLYTQASAMSVALGKFPAKFAPRVINDTAWMHVLDNIVDDKMLGKVYNILFNGRAIDETTKATYDAFRRTGLKEAVFNNSDMARIGSHGLGVTRRIISNADNLSLMLYRSGELAARRATFAAEFQNWMRTTGKKVPSDLELSEILEEVNKDLLELGPANRAYWQGGRGTGDVRQLMGVATQFMQVGAKTMELAGKGLGGVNRGGFTNRQKARIFLSQLAMFGAAGVPLGGLITQAITSGLGIEQMPEEAAELANQGFVGFGARLMLGDVEVSDRFALGAQTTQMLEDIITSDDPLWIKALGPAGSGVFGRAWDAIQQLRPLMNADWGHEGVVTEDGLMLAASVLGEIPSSGRNWVKYWMMKNHHAIIDQRKRVLIDASDKGGFDSRTELGRLLGFTPTAEQNMRMLQLDQKAVDEMVQDYANYRVQLLHRAIWEYKLDPQTVVAIEEAHKVMDRTIPDYVKTKGRELVNKRIYGPRQESKEDELVKKFLQRTAPDKISEDFILDSNAELSTSVKPISQPFRNILGGSQVPQEDE</sequence>
<evidence type="ECO:0000313" key="2">
    <source>
        <dbReference type="Proteomes" id="UP000001794"/>
    </source>
</evidence>
<dbReference type="RefSeq" id="NP_640308.1">
    <property type="nucleotide sequence ID" value="NC_003907.2"/>
</dbReference>
<reference evidence="1 2" key="1">
    <citation type="journal article" date="2003" name="Virology">
        <title>The complete sequence of marine bacteriophage VpV262 infecting vibrio parahaemolyticus indicates that an ancestral component of a T7 viral supergroup is widespread in the marine environment.</title>
        <authorList>
            <person name="Hardies S.C."/>
            <person name="Comeau A.M."/>
            <person name="Serwer P."/>
            <person name="Suttle C.A."/>
        </authorList>
    </citation>
    <scope>NUCLEOTIDE SEQUENCE</scope>
</reference>
<protein>
    <submittedName>
        <fullName evidence="1">Uncharacterized protein</fullName>
    </submittedName>
</protein>
<dbReference type="GeneID" id="956047"/>
<dbReference type="EMBL" id="AY095314">
    <property type="protein sequence ID" value="AAM28412.1"/>
    <property type="molecule type" value="Genomic_DNA"/>
</dbReference>
<dbReference type="KEGG" id="vg:956047"/>
<dbReference type="InterPro" id="IPR011051">
    <property type="entry name" value="RmlC_Cupin_sf"/>
</dbReference>